<organism evidence="2 3">
    <name type="scientific">Trifolium medium</name>
    <dbReference type="NCBI Taxonomy" id="97028"/>
    <lineage>
        <taxon>Eukaryota</taxon>
        <taxon>Viridiplantae</taxon>
        <taxon>Streptophyta</taxon>
        <taxon>Embryophyta</taxon>
        <taxon>Tracheophyta</taxon>
        <taxon>Spermatophyta</taxon>
        <taxon>Magnoliopsida</taxon>
        <taxon>eudicotyledons</taxon>
        <taxon>Gunneridae</taxon>
        <taxon>Pentapetalae</taxon>
        <taxon>rosids</taxon>
        <taxon>fabids</taxon>
        <taxon>Fabales</taxon>
        <taxon>Fabaceae</taxon>
        <taxon>Papilionoideae</taxon>
        <taxon>50 kb inversion clade</taxon>
        <taxon>NPAAA clade</taxon>
        <taxon>Hologalegina</taxon>
        <taxon>IRL clade</taxon>
        <taxon>Trifolieae</taxon>
        <taxon>Trifolium</taxon>
    </lineage>
</organism>
<feature type="compositionally biased region" description="Low complexity" evidence="1">
    <location>
        <begin position="75"/>
        <end position="85"/>
    </location>
</feature>
<keyword evidence="3" id="KW-1185">Reference proteome</keyword>
<feature type="region of interest" description="Disordered" evidence="1">
    <location>
        <begin position="1"/>
        <end position="85"/>
    </location>
</feature>
<evidence type="ECO:0000313" key="2">
    <source>
        <dbReference type="EMBL" id="MCI64526.1"/>
    </source>
</evidence>
<dbReference type="AlphaFoldDB" id="A0A392TWN1"/>
<evidence type="ECO:0000256" key="1">
    <source>
        <dbReference type="SAM" id="MobiDB-lite"/>
    </source>
</evidence>
<feature type="non-terminal residue" evidence="2">
    <location>
        <position position="85"/>
    </location>
</feature>
<dbReference type="EMBL" id="LXQA010658018">
    <property type="protein sequence ID" value="MCI64526.1"/>
    <property type="molecule type" value="Genomic_DNA"/>
</dbReference>
<comment type="caution">
    <text evidence="2">The sequence shown here is derived from an EMBL/GenBank/DDBJ whole genome shotgun (WGS) entry which is preliminary data.</text>
</comment>
<protein>
    <submittedName>
        <fullName evidence="2">Uncharacterized protein</fullName>
    </submittedName>
</protein>
<accession>A0A392TWN1</accession>
<reference evidence="2 3" key="1">
    <citation type="journal article" date="2018" name="Front. Plant Sci.">
        <title>Red Clover (Trifolium pratense) and Zigzag Clover (T. medium) - A Picture of Genomic Similarities and Differences.</title>
        <authorList>
            <person name="Dluhosova J."/>
            <person name="Istvanek J."/>
            <person name="Nedelnik J."/>
            <person name="Repkova J."/>
        </authorList>
    </citation>
    <scope>NUCLEOTIDE SEQUENCE [LARGE SCALE GENOMIC DNA]</scope>
    <source>
        <strain evidence="3">cv. 10/8</strain>
        <tissue evidence="2">Leaf</tissue>
    </source>
</reference>
<proteinExistence type="predicted"/>
<feature type="non-terminal residue" evidence="2">
    <location>
        <position position="1"/>
    </location>
</feature>
<feature type="compositionally biased region" description="Basic and acidic residues" evidence="1">
    <location>
        <begin position="51"/>
        <end position="67"/>
    </location>
</feature>
<feature type="compositionally biased region" description="Basic and acidic residues" evidence="1">
    <location>
        <begin position="26"/>
        <end position="36"/>
    </location>
</feature>
<sequence length="85" mass="8700">EDNSAGGEVSSQVDIEEALDQLGDQDGGHHDLDAGARGRKRCDRDAEEGDPSSKKSKLDGGEAHGVEGAHTGVVLPSSSSSDLLS</sequence>
<dbReference type="Proteomes" id="UP000265520">
    <property type="component" value="Unassembled WGS sequence"/>
</dbReference>
<name>A0A392TWN1_9FABA</name>
<evidence type="ECO:0000313" key="3">
    <source>
        <dbReference type="Proteomes" id="UP000265520"/>
    </source>
</evidence>